<feature type="domain" description="Peptidoglycan binding-like" evidence="2">
    <location>
        <begin position="351"/>
        <end position="411"/>
    </location>
</feature>
<evidence type="ECO:0000259" key="2">
    <source>
        <dbReference type="Pfam" id="PF01471"/>
    </source>
</evidence>
<dbReference type="AlphaFoldDB" id="A0ABD6TCL0"/>
<gene>
    <name evidence="4" type="ORF">COF81_02960</name>
</gene>
<proteinExistence type="predicted"/>
<dbReference type="SUPFAM" id="SSF47090">
    <property type="entry name" value="PGBD-like"/>
    <property type="match status" value="2"/>
</dbReference>
<feature type="domain" description="Sporulation stage II protein D amidase enhancer LytB N-terminal" evidence="3">
    <location>
        <begin position="187"/>
        <end position="240"/>
    </location>
</feature>
<dbReference type="InterPro" id="IPR036365">
    <property type="entry name" value="PGBD-like_sf"/>
</dbReference>
<evidence type="ECO:0000313" key="4">
    <source>
        <dbReference type="EMBL" id="PHF04112.1"/>
    </source>
</evidence>
<protein>
    <submittedName>
        <fullName evidence="4">Peptidoglycan-binding protein</fullName>
    </submittedName>
</protein>
<dbReference type="InterPro" id="IPR036366">
    <property type="entry name" value="PGBDSf"/>
</dbReference>
<organism evidence="4 5">
    <name type="scientific">Bacillus pseudomycoides</name>
    <dbReference type="NCBI Taxonomy" id="64104"/>
    <lineage>
        <taxon>Bacteria</taxon>
        <taxon>Bacillati</taxon>
        <taxon>Bacillota</taxon>
        <taxon>Bacilli</taxon>
        <taxon>Bacillales</taxon>
        <taxon>Bacillaceae</taxon>
        <taxon>Bacillus</taxon>
        <taxon>Bacillus cereus group</taxon>
    </lineage>
</organism>
<dbReference type="RefSeq" id="WP_098217595.1">
    <property type="nucleotide sequence ID" value="NZ_JBALMQ010000203.1"/>
</dbReference>
<name>A0ABD6TCL0_9BACI</name>
<evidence type="ECO:0000259" key="3">
    <source>
        <dbReference type="Pfam" id="PF08486"/>
    </source>
</evidence>
<dbReference type="InterPro" id="IPR013693">
    <property type="entry name" value="SpoIID/LytB_N"/>
</dbReference>
<comment type="caution">
    <text evidence="4">The sequence shown here is derived from an EMBL/GenBank/DDBJ whole genome shotgun (WGS) entry which is preliminary data.</text>
</comment>
<dbReference type="EMBL" id="NUTL01000013">
    <property type="protein sequence ID" value="PHF04112.1"/>
    <property type="molecule type" value="Genomic_DNA"/>
</dbReference>
<feature type="region of interest" description="Disordered" evidence="1">
    <location>
        <begin position="514"/>
        <end position="537"/>
    </location>
</feature>
<dbReference type="Proteomes" id="UP000221918">
    <property type="component" value="Unassembled WGS sequence"/>
</dbReference>
<dbReference type="Pfam" id="PF01471">
    <property type="entry name" value="PG_binding_1"/>
    <property type="match status" value="2"/>
</dbReference>
<accession>A0ABD6TCL0</accession>
<dbReference type="Gene3D" id="1.10.101.10">
    <property type="entry name" value="PGBD-like superfamily/PGBD"/>
    <property type="match status" value="2"/>
</dbReference>
<dbReference type="InterPro" id="IPR002477">
    <property type="entry name" value="Peptidoglycan-bd-like"/>
</dbReference>
<dbReference type="Pfam" id="PF08486">
    <property type="entry name" value="SpoIID"/>
    <property type="match status" value="1"/>
</dbReference>
<reference evidence="4 5" key="1">
    <citation type="submission" date="2017-09" db="EMBL/GenBank/DDBJ databases">
        <title>Large-scale bioinformatics analysis of Bacillus genomes uncovers conserved roles of natural products in bacterial physiology.</title>
        <authorList>
            <consortium name="Agbiome Team Llc"/>
            <person name="Bleich R.M."/>
            <person name="Grubbs K.J."/>
            <person name="Santa Maria K.C."/>
            <person name="Allen S.E."/>
            <person name="Farag S."/>
            <person name="Shank E.A."/>
            <person name="Bowers A."/>
        </authorList>
    </citation>
    <scope>NUCLEOTIDE SEQUENCE [LARGE SCALE GENOMIC DNA]</scope>
    <source>
        <strain evidence="4 5">AFS037265</strain>
    </source>
</reference>
<sequence length="565" mass="64379">MNDINEPLYRQPSGKFFAKIYDKDTEKPIKDAKVSIYEMTEEGQVLTSRQSNVITVHTNEFGETDTIALPAPAKENALDPLGSKPYFEYTVSIEAAGYAPVILRGTQIFADVTAKQMMELIPVSGTEGRQSVEVIDISEHTLIGQYPQQEQQLQPPSTRRNGDFDVLIPEFVIVHDGHPDTPAPRYKVKFKDYIKNVLASEVFPSWRKEALLANALCVMSYTLNRIYTGYYEGKGFTITGITQFDHKYTHGRNTFEETDDVVEEVFKQYIAKPGKIEPLFAQYRAGKKSPCPYASRPGMLYQWGTACLAEQGMNHMEILKYYYKDVEIRLAEFIQVIKPFPGFNLKEGDQKEAVRTIQKYLYHIRKKFKDIPETNVNGIFDPNTTNAVKSFQKHFKLPENGVVDELTWNKITDIYVYVTNLPGIFPILQIGSRGGSVKILQILLKKFGFYVGEVDEVFGMGTDKSVKEFQKVKGFTITGVVRKELWRVLEEMQFSVRDSRTSLPNVTNGSMFHEKHTSLNGNQHKPSSYTNTSPIDSSPTPFIPNTSAYQHSTYPYYGNGYYPFY</sequence>
<evidence type="ECO:0000313" key="5">
    <source>
        <dbReference type="Proteomes" id="UP000221918"/>
    </source>
</evidence>
<evidence type="ECO:0000256" key="1">
    <source>
        <dbReference type="SAM" id="MobiDB-lite"/>
    </source>
</evidence>
<feature type="compositionally biased region" description="Polar residues" evidence="1">
    <location>
        <begin position="518"/>
        <end position="537"/>
    </location>
</feature>
<feature type="domain" description="Peptidoglycan binding-like" evidence="2">
    <location>
        <begin position="433"/>
        <end position="489"/>
    </location>
</feature>